<feature type="compositionally biased region" description="Acidic residues" evidence="1">
    <location>
        <begin position="65"/>
        <end position="77"/>
    </location>
</feature>
<evidence type="ECO:0000313" key="2">
    <source>
        <dbReference type="EMBL" id="KAF2413929.1"/>
    </source>
</evidence>
<feature type="compositionally biased region" description="Basic and acidic residues" evidence="1">
    <location>
        <begin position="47"/>
        <end position="64"/>
    </location>
</feature>
<dbReference type="AlphaFoldDB" id="A0A9P4TS93"/>
<accession>A0A9P4TS93</accession>
<comment type="caution">
    <text evidence="2">The sequence shown here is derived from an EMBL/GenBank/DDBJ whole genome shotgun (WGS) entry which is preliminary data.</text>
</comment>
<name>A0A9P4TS93_9PEZI</name>
<keyword evidence="3" id="KW-1185">Reference proteome</keyword>
<evidence type="ECO:0000256" key="1">
    <source>
        <dbReference type="SAM" id="MobiDB-lite"/>
    </source>
</evidence>
<gene>
    <name evidence="2" type="ORF">EJ08DRAFT_704045</name>
</gene>
<dbReference type="EMBL" id="MU007338">
    <property type="protein sequence ID" value="KAF2413929.1"/>
    <property type="molecule type" value="Genomic_DNA"/>
</dbReference>
<feature type="region of interest" description="Disordered" evidence="1">
    <location>
        <begin position="41"/>
        <end position="77"/>
    </location>
</feature>
<proteinExistence type="predicted"/>
<protein>
    <submittedName>
        <fullName evidence="2">Uncharacterized protein</fullName>
    </submittedName>
</protein>
<evidence type="ECO:0000313" key="3">
    <source>
        <dbReference type="Proteomes" id="UP000800235"/>
    </source>
</evidence>
<sequence>MNLPRPPSWWINYSKDYNSLILNLPDLQLAEEAWNLIFSNGSGDELNDNKGEFNDFINKDNKEDKEDEEDKEDKEDK</sequence>
<dbReference type="Proteomes" id="UP000800235">
    <property type="component" value="Unassembled WGS sequence"/>
</dbReference>
<reference evidence="2" key="1">
    <citation type="journal article" date="2020" name="Stud. Mycol.">
        <title>101 Dothideomycetes genomes: a test case for predicting lifestyles and emergence of pathogens.</title>
        <authorList>
            <person name="Haridas S."/>
            <person name="Albert R."/>
            <person name="Binder M."/>
            <person name="Bloem J."/>
            <person name="Labutti K."/>
            <person name="Salamov A."/>
            <person name="Andreopoulos B."/>
            <person name="Baker S."/>
            <person name="Barry K."/>
            <person name="Bills G."/>
            <person name="Bluhm B."/>
            <person name="Cannon C."/>
            <person name="Castanera R."/>
            <person name="Culley D."/>
            <person name="Daum C."/>
            <person name="Ezra D."/>
            <person name="Gonzalez J."/>
            <person name="Henrissat B."/>
            <person name="Kuo A."/>
            <person name="Liang C."/>
            <person name="Lipzen A."/>
            <person name="Lutzoni F."/>
            <person name="Magnuson J."/>
            <person name="Mondo S."/>
            <person name="Nolan M."/>
            <person name="Ohm R."/>
            <person name="Pangilinan J."/>
            <person name="Park H.-J."/>
            <person name="Ramirez L."/>
            <person name="Alfaro M."/>
            <person name="Sun H."/>
            <person name="Tritt A."/>
            <person name="Yoshinaga Y."/>
            <person name="Zwiers L.-H."/>
            <person name="Turgeon B."/>
            <person name="Goodwin S."/>
            <person name="Spatafora J."/>
            <person name="Crous P."/>
            <person name="Grigoriev I."/>
        </authorList>
    </citation>
    <scope>NUCLEOTIDE SEQUENCE</scope>
    <source>
        <strain evidence="2">CBS 130266</strain>
    </source>
</reference>
<organism evidence="2 3">
    <name type="scientific">Tothia fuscella</name>
    <dbReference type="NCBI Taxonomy" id="1048955"/>
    <lineage>
        <taxon>Eukaryota</taxon>
        <taxon>Fungi</taxon>
        <taxon>Dikarya</taxon>
        <taxon>Ascomycota</taxon>
        <taxon>Pezizomycotina</taxon>
        <taxon>Dothideomycetes</taxon>
        <taxon>Pleosporomycetidae</taxon>
        <taxon>Venturiales</taxon>
        <taxon>Cylindrosympodiaceae</taxon>
        <taxon>Tothia</taxon>
    </lineage>
</organism>